<organism evidence="1 2">
    <name type="scientific">Persicimonas caeni</name>
    <dbReference type="NCBI Taxonomy" id="2292766"/>
    <lineage>
        <taxon>Bacteria</taxon>
        <taxon>Deltaproteobacteria</taxon>
        <taxon>Bradymonadales</taxon>
        <taxon>Bradymonadaceae</taxon>
        <taxon>Persicimonas</taxon>
    </lineage>
</organism>
<reference evidence="1 2" key="1">
    <citation type="submission" date="2019-06" db="EMBL/GenBank/DDBJ databases">
        <title>Persicimonas caeni gen. nov., sp. nov., a predatory bacterium isolated from solar saltern.</title>
        <authorList>
            <person name="Wang S."/>
        </authorList>
    </citation>
    <scope>NUCLEOTIDE SEQUENCE [LARGE SCALE GENOMIC DNA]</scope>
    <source>
        <strain evidence="1 2">YN101</strain>
    </source>
</reference>
<dbReference type="InterPro" id="IPR009078">
    <property type="entry name" value="Ferritin-like_SF"/>
</dbReference>
<gene>
    <name evidence="1" type="ORF">FIV42_26150</name>
</gene>
<protein>
    <submittedName>
        <fullName evidence="1">Uncharacterized protein</fullName>
    </submittedName>
</protein>
<evidence type="ECO:0000313" key="2">
    <source>
        <dbReference type="Proteomes" id="UP000315995"/>
    </source>
</evidence>
<proteinExistence type="predicted"/>
<sequence>MRLYEEAKESGGWDPAQLDFSVDRAHWEQLPGADRLPIMALTVLSANGLRAQMHNSATLMMGVERHGSIEDSLCFSSLVFETARQIELYNLLIEDIFHLVGDPQRFTQTKFETFFDKRLPETVDQLRTSLAPSCLVEALTLSEALCKGVLSTTASHILHTTLERLDVMPTSRQAVHQRHLAAVRHTEFGTFFVGKLVRRDPSLWEVVDQTMNSGFEPVISVVREFFDKFTSTSMSRAEAVTYAVERFSRAYELLERAKDPGTHGPQNHLVRRLG</sequence>
<dbReference type="GO" id="GO:0016491">
    <property type="term" value="F:oxidoreductase activity"/>
    <property type="evidence" value="ECO:0007669"/>
    <property type="project" value="InterPro"/>
</dbReference>
<dbReference type="SUPFAM" id="SSF47240">
    <property type="entry name" value="Ferritin-like"/>
    <property type="match status" value="1"/>
</dbReference>
<evidence type="ECO:0000313" key="1">
    <source>
        <dbReference type="EMBL" id="QDG54096.1"/>
    </source>
</evidence>
<dbReference type="Proteomes" id="UP000315995">
    <property type="component" value="Chromosome"/>
</dbReference>
<dbReference type="InterPro" id="IPR012348">
    <property type="entry name" value="RNR-like"/>
</dbReference>
<accession>A0A5B8YEQ6</accession>
<dbReference type="AlphaFoldDB" id="A0A4Y6Q0J2"/>
<dbReference type="Gene3D" id="1.10.620.20">
    <property type="entry name" value="Ribonucleotide Reductase, subunit A"/>
    <property type="match status" value="1"/>
</dbReference>
<accession>A0A4Y6Q0J2</accession>
<dbReference type="RefSeq" id="WP_141200541.1">
    <property type="nucleotide sequence ID" value="NZ_CP041186.1"/>
</dbReference>
<keyword evidence="2" id="KW-1185">Reference proteome</keyword>
<name>A0A4Y6Q0J2_PERCE</name>
<dbReference type="EMBL" id="CP041186">
    <property type="protein sequence ID" value="QDG54096.1"/>
    <property type="molecule type" value="Genomic_DNA"/>
</dbReference>